<dbReference type="EMBL" id="JACXAA010000004">
    <property type="protein sequence ID" value="MBD2753813.1"/>
    <property type="molecule type" value="Genomic_DNA"/>
</dbReference>
<keyword evidence="2" id="KW-1185">Reference proteome</keyword>
<evidence type="ECO:0000313" key="2">
    <source>
        <dbReference type="Proteomes" id="UP000653797"/>
    </source>
</evidence>
<gene>
    <name evidence="1" type="ORF">IC230_12985</name>
</gene>
<dbReference type="Proteomes" id="UP000653797">
    <property type="component" value="Unassembled WGS sequence"/>
</dbReference>
<proteinExistence type="predicted"/>
<reference evidence="1" key="1">
    <citation type="submission" date="2020-09" db="EMBL/GenBank/DDBJ databases">
        <authorList>
            <person name="Kim M.K."/>
        </authorList>
    </citation>
    <scope>NUCLEOTIDE SEQUENCE</scope>
    <source>
        <strain evidence="1">BT704</strain>
    </source>
</reference>
<name>A0A927B1W7_9BACT</name>
<organism evidence="1 2">
    <name type="scientific">Spirosoma validum</name>
    <dbReference type="NCBI Taxonomy" id="2771355"/>
    <lineage>
        <taxon>Bacteria</taxon>
        <taxon>Pseudomonadati</taxon>
        <taxon>Bacteroidota</taxon>
        <taxon>Cytophagia</taxon>
        <taxon>Cytophagales</taxon>
        <taxon>Cytophagaceae</taxon>
        <taxon>Spirosoma</taxon>
    </lineage>
</organism>
<accession>A0A927B1W7</accession>
<dbReference type="RefSeq" id="WP_191039460.1">
    <property type="nucleotide sequence ID" value="NZ_JACXAA010000004.1"/>
</dbReference>
<comment type="caution">
    <text evidence="1">The sequence shown here is derived from an EMBL/GenBank/DDBJ whole genome shotgun (WGS) entry which is preliminary data.</text>
</comment>
<sequence length="222" mass="25386">MKFRPILFKTEMVQALLAGTKTQTRRIVKPQPDTSDGRPLEVWFGWPSLAKSGTDYHNITPPFGRPGDVLWVKETYQPVDGKFSKYGYKADARTVDGINGLWWRNENGVDLQCAGPWKSSMFMPKEAARLFLQIKSIRVERLIEISEADAAAEGVYCYSQDDLSQTDYKNYLHKGDDDWGFLSPISSYFSLWELINGKGSLASNPFVWVVEFERIDKPADWK</sequence>
<dbReference type="AlphaFoldDB" id="A0A927B1W7"/>
<protein>
    <submittedName>
        <fullName evidence="1">Uncharacterized protein</fullName>
    </submittedName>
</protein>
<evidence type="ECO:0000313" key="1">
    <source>
        <dbReference type="EMBL" id="MBD2753813.1"/>
    </source>
</evidence>